<protein>
    <submittedName>
        <fullName evidence="1">Uncharacterized protein</fullName>
    </submittedName>
</protein>
<gene>
    <name evidence="1" type="ORF">MILVUS5_LOCUS5789</name>
</gene>
<evidence type="ECO:0000313" key="2">
    <source>
        <dbReference type="Proteomes" id="UP001177021"/>
    </source>
</evidence>
<sequence>MSSSSSSSFPNHQWLYDVFLNFRGEDTRSKFVSHLHASLSNAGINTFVDYQLDKGTELESELLQAIEDSHISIVVFSKTYTESSWCLNELEKIMKCRRNYGQIVVPIFYDVDPSVVRHQKGAYGNALRSTAEKRYSAGEAFEYVLSRWRIALTEASNLSGWDLTNCRNENELMQQIVEDVLTKIQNTFLSITEYPVGLESRVEQVIQFIEKQSSKVSMIGIWGMGGSGKTTTAKAIYNRIHRKFVDRSFIENVREVSEKDNRGIIHLQEQLLSDVLKTKERIHNIAFGPNLIENRLKGKRALVVLDDVTTSEQLKALCGNPKLFGSGSVLIVTTRDVRLLNLLSADYVCTMTEMDKKESLELFSWHAFRRPIPSADFDKLSKNVVAYSGGLPLALEVLGSYLYERTEQEWKGVLSKLGRIPNDQVQEKLRISYDGLEDDTEKDIFLDICCFFIGKDISYVTEILNGCGLYANIGIPVLIERSLVKVGKNNKLGMHDLLRDMGREIVRESSARVPGKRSRLWFRGDVLDVLTTNTGTKTVEGLVLKSQSTGEVCFSADSFKEMKKLRLLQLDHVDLTGDFGYLSKEVRWLHWQGYTGDYMPGEFYQGNLVVVDLRYSYIKRVWKETMLMDKLKILNLSHSKYLEITPDFSKLPNLEKLIMKDCPSLSKIHHSIGDLKNVLLINLKDCTGLRNLPRKIYQLKSLKTFILSGCSKIDKLEEDIVQMESLTTLVATNTGVKQVPFSIVRSKSIVYISLCGFEGSSRNVFPSLIRSWMAPTMNSLLYISPFGSVSLSLASLVFESDNSGYLSPNPSSLSKLGRFWVHYRLYFQVTQELRTFLDDLYNVNFTVLEDTSHESQSSSYSLRSLLMKMSSCHGKINNTLGESISQRIRVDSDEDYESLPPFKRSRKYSNEKEWEDLGDILTPTFKKLKIKHSKERRSKAPEGRSRKSQMKRVGEDSVNSYEEAKSSFKNPMKDPPKVVNVNQEKKKTQPKFQIPEFSLDSSKKIENPQQVLPPVKNKEPDTIKVPSGFINTLPQENILEKDASTPIISLSSQTVKQEKVNESITSKSSTSKGPSATENVEKVSSKQASVSEYSPVDYSKYKELIEEDPLAMMEKLLSGELSFSSKTSQSTKQAEATQVERERINTLLDDLRHLVFSSNLLKYLPNDMNRREKVKGLLFELDDRVDELSEKQVLGLVELTKIFNEAEIIIDGSRDNADSLQELEVNHKNTMSKLQASKDKMKRFAESIAAGQNKIQDIDHEIEDIQTQIQLLKQQVNKLRQEKSLLKDTCSKCHEKRVYIMKEVKSISSEAVEILEKTSQLEKKEQEFNLNYKRLQEHYTKMKLAPPF</sequence>
<keyword evidence="2" id="KW-1185">Reference proteome</keyword>
<accession>A0ACB0ISY0</accession>
<evidence type="ECO:0000313" key="1">
    <source>
        <dbReference type="EMBL" id="CAJ2635015.1"/>
    </source>
</evidence>
<dbReference type="Proteomes" id="UP001177021">
    <property type="component" value="Unassembled WGS sequence"/>
</dbReference>
<dbReference type="EMBL" id="CASHSV030000002">
    <property type="protein sequence ID" value="CAJ2635015.1"/>
    <property type="molecule type" value="Genomic_DNA"/>
</dbReference>
<proteinExistence type="predicted"/>
<organism evidence="1 2">
    <name type="scientific">Trifolium pratense</name>
    <name type="common">Red clover</name>
    <dbReference type="NCBI Taxonomy" id="57577"/>
    <lineage>
        <taxon>Eukaryota</taxon>
        <taxon>Viridiplantae</taxon>
        <taxon>Streptophyta</taxon>
        <taxon>Embryophyta</taxon>
        <taxon>Tracheophyta</taxon>
        <taxon>Spermatophyta</taxon>
        <taxon>Magnoliopsida</taxon>
        <taxon>eudicotyledons</taxon>
        <taxon>Gunneridae</taxon>
        <taxon>Pentapetalae</taxon>
        <taxon>rosids</taxon>
        <taxon>fabids</taxon>
        <taxon>Fabales</taxon>
        <taxon>Fabaceae</taxon>
        <taxon>Papilionoideae</taxon>
        <taxon>50 kb inversion clade</taxon>
        <taxon>NPAAA clade</taxon>
        <taxon>Hologalegina</taxon>
        <taxon>IRL clade</taxon>
        <taxon>Trifolieae</taxon>
        <taxon>Trifolium</taxon>
    </lineage>
</organism>
<comment type="caution">
    <text evidence="1">The sequence shown here is derived from an EMBL/GenBank/DDBJ whole genome shotgun (WGS) entry which is preliminary data.</text>
</comment>
<name>A0ACB0ISY0_TRIPR</name>
<reference evidence="1" key="1">
    <citation type="submission" date="2023-10" db="EMBL/GenBank/DDBJ databases">
        <authorList>
            <person name="Rodriguez Cubillos JULIANA M."/>
            <person name="De Vega J."/>
        </authorList>
    </citation>
    <scope>NUCLEOTIDE SEQUENCE</scope>
</reference>